<dbReference type="SUPFAM" id="SSF53850">
    <property type="entry name" value="Periplasmic binding protein-like II"/>
    <property type="match status" value="1"/>
</dbReference>
<dbReference type="OrthoDB" id="9785015at2"/>
<sequence length="218" mass="25051">MKKIILLIISVKIFANCIIGITGGYKEIFKPLLKQYNSIHKEKINVIYGPLGTLIANAKFKNIAMIFGEKETLKENNFKNFIPIGKDRLTIICKKQIIINKLNNLKLAVPNPKGTIYGERAKEFFNNSKINPKHILTVSMMPQGINYLQMNLVECAVANKAMAIFFKNKYRYLEIKNNYNPIILGFAEIKNNKPCNNFIHFLKSEKIKKYLKSKGICF</sequence>
<comment type="caution">
    <text evidence="1">The sequence shown here is derived from an EMBL/GenBank/DDBJ whole genome shotgun (WGS) entry which is preliminary data.</text>
</comment>
<dbReference type="Gene3D" id="3.40.190.10">
    <property type="entry name" value="Periplasmic binding protein-like II"/>
    <property type="match status" value="2"/>
</dbReference>
<name>A0A292YD58_9BACT</name>
<organism evidence="1 2">
    <name type="scientific">Lebetimonas natsushimae</name>
    <dbReference type="NCBI Taxonomy" id="1936991"/>
    <lineage>
        <taxon>Bacteria</taxon>
        <taxon>Pseudomonadati</taxon>
        <taxon>Campylobacterota</taxon>
        <taxon>Epsilonproteobacteria</taxon>
        <taxon>Nautiliales</taxon>
        <taxon>Nautiliaceae</taxon>
        <taxon>Lebetimonas</taxon>
    </lineage>
</organism>
<gene>
    <name evidence="1" type="ORF">LNAT_P0925</name>
</gene>
<dbReference type="Pfam" id="PF13531">
    <property type="entry name" value="SBP_bac_11"/>
    <property type="match status" value="1"/>
</dbReference>
<dbReference type="AlphaFoldDB" id="A0A292YD58"/>
<protein>
    <submittedName>
        <fullName evidence="1">Molybdate transport system substrate-binding protein</fullName>
    </submittedName>
</protein>
<dbReference type="RefSeq" id="WP_096258868.1">
    <property type="nucleotide sequence ID" value="NZ_BDME01000002.1"/>
</dbReference>
<evidence type="ECO:0000313" key="1">
    <source>
        <dbReference type="EMBL" id="GAX87628.1"/>
    </source>
</evidence>
<dbReference type="Proteomes" id="UP000217944">
    <property type="component" value="Unassembled WGS sequence"/>
</dbReference>
<keyword evidence="2" id="KW-1185">Reference proteome</keyword>
<dbReference type="EMBL" id="BDME01000002">
    <property type="protein sequence ID" value="GAX87628.1"/>
    <property type="molecule type" value="Genomic_DNA"/>
</dbReference>
<accession>A0A292YD58</accession>
<evidence type="ECO:0000313" key="2">
    <source>
        <dbReference type="Proteomes" id="UP000217944"/>
    </source>
</evidence>
<proteinExistence type="predicted"/>
<reference evidence="1 2" key="1">
    <citation type="journal article" date="2017" name="Syst. Appl. Microbiol.">
        <title>Lebetimonas natsushimae sp. nov., a novel strictly anaerobic, moderately thermophilic chemoautotroph isolated from a deep-sea hydrothermal vent polychaete nest in the Mid-Okinawa Trough.</title>
        <authorList>
            <person name="Nagata R."/>
            <person name="Takaki Y."/>
            <person name="Tame A."/>
            <person name="Nunoura T."/>
            <person name="Muto H."/>
            <person name="Mino S."/>
            <person name="Sawayama S."/>
            <person name="Takai K."/>
            <person name="Nakagawa S."/>
        </authorList>
    </citation>
    <scope>NUCLEOTIDE SEQUENCE [LARGE SCALE GENOMIC DNA]</scope>
    <source>
        <strain evidence="1 2">HS1857</strain>
    </source>
</reference>